<dbReference type="Pfam" id="PF00026">
    <property type="entry name" value="Asp"/>
    <property type="match status" value="1"/>
</dbReference>
<evidence type="ECO:0000256" key="2">
    <source>
        <dbReference type="ARBA" id="ARBA00022670"/>
    </source>
</evidence>
<feature type="active site" evidence="7">
    <location>
        <position position="105"/>
    </location>
</feature>
<evidence type="ECO:0000256" key="6">
    <source>
        <dbReference type="ARBA" id="ARBA00055396"/>
    </source>
</evidence>
<evidence type="ECO:0000313" key="11">
    <source>
        <dbReference type="Proteomes" id="UP000192596"/>
    </source>
</evidence>
<evidence type="ECO:0000259" key="9">
    <source>
        <dbReference type="PROSITE" id="PS51767"/>
    </source>
</evidence>
<dbReference type="Proteomes" id="UP000192596">
    <property type="component" value="Unassembled WGS sequence"/>
</dbReference>
<accession>A0A1V8SAV2</accession>
<feature type="chain" id="PRO_5012596418" evidence="8">
    <location>
        <begin position="20"/>
        <end position="400"/>
    </location>
</feature>
<name>A0A1V8SAV2_9PEZI</name>
<evidence type="ECO:0000313" key="10">
    <source>
        <dbReference type="EMBL" id="OQN96203.1"/>
    </source>
</evidence>
<dbReference type="PROSITE" id="PS51767">
    <property type="entry name" value="PEPTIDASE_A1"/>
    <property type="match status" value="1"/>
</dbReference>
<dbReference type="InterPro" id="IPR034163">
    <property type="entry name" value="Aspergillopepsin-like_cat_dom"/>
</dbReference>
<sequence>MHGLTTAAALVATAGYVLAAPSALVPRKTFQVSQIAKGKVFINGPTQVVKTHQKYAKLGATVPSDAAAAAAAVQSGSVAANPEQYDESYLCPVSVGGQTLNLDFDTGSADLWVFSTVTPSSESTGHARYNPATSGTLKSGYKWDISYGDGSGASGTVYADKVVVGGVTATSQAVEAATSVSAQFTQDTDNDGLLGLAFSSINTVTPQQQTTFFDTVKPTLAKPLFAVDLKKGTAGSYQFGYIDSSKYTGSITYTSVSTANGFWQFTAGGYSVGTSTTTSGSISGASIADTGTTLLYLPDAVVKAYYAKVSGAKYDSTQGGYTFPSSSTLPNFNVNIGGTVFTVPGSYIKFAPVSSTTYFGGIQSSAGIGFNIFGDIFLKAVYAIFDESQSTPRLGFAKQS</sequence>
<keyword evidence="2 10" id="KW-0645">Protease</keyword>
<dbReference type="EMBL" id="NAJO01000070">
    <property type="protein sequence ID" value="OQN96203.1"/>
    <property type="molecule type" value="Genomic_DNA"/>
</dbReference>
<keyword evidence="3" id="KW-0064">Aspartyl protease</keyword>
<dbReference type="InterPro" id="IPR021109">
    <property type="entry name" value="Peptidase_aspartic_dom_sf"/>
</dbReference>
<protein>
    <submittedName>
        <fullName evidence="10">Aspartic protease</fullName>
    </submittedName>
</protein>
<comment type="similarity">
    <text evidence="1">Belongs to the peptidase A1 family.</text>
</comment>
<evidence type="ECO:0000256" key="7">
    <source>
        <dbReference type="PIRSR" id="PIRSR601461-1"/>
    </source>
</evidence>
<comment type="caution">
    <text evidence="10">The sequence shown here is derived from an EMBL/GenBank/DDBJ whole genome shotgun (WGS) entry which is preliminary data.</text>
</comment>
<proteinExistence type="inferred from homology"/>
<dbReference type="Gene3D" id="2.40.70.10">
    <property type="entry name" value="Acid Proteases"/>
    <property type="match status" value="2"/>
</dbReference>
<dbReference type="OrthoDB" id="2747330at2759"/>
<dbReference type="PRINTS" id="PR00792">
    <property type="entry name" value="PEPSIN"/>
</dbReference>
<feature type="signal peptide" evidence="8">
    <location>
        <begin position="1"/>
        <end position="19"/>
    </location>
</feature>
<dbReference type="STRING" id="1507870.A0A1V8SAV2"/>
<dbReference type="GO" id="GO:0004190">
    <property type="term" value="F:aspartic-type endopeptidase activity"/>
    <property type="evidence" value="ECO:0007669"/>
    <property type="project" value="UniProtKB-KW"/>
</dbReference>
<keyword evidence="8" id="KW-0732">Signal</keyword>
<feature type="active site" evidence="7">
    <location>
        <position position="289"/>
    </location>
</feature>
<evidence type="ECO:0000256" key="4">
    <source>
        <dbReference type="ARBA" id="ARBA00022801"/>
    </source>
</evidence>
<dbReference type="FunFam" id="2.40.70.10:FF:000026">
    <property type="entry name" value="Endothiapepsin"/>
    <property type="match status" value="1"/>
</dbReference>
<evidence type="ECO:0000256" key="5">
    <source>
        <dbReference type="ARBA" id="ARBA00023180"/>
    </source>
</evidence>
<gene>
    <name evidence="10" type="ORF">B0A48_17710</name>
</gene>
<evidence type="ECO:0000256" key="8">
    <source>
        <dbReference type="SAM" id="SignalP"/>
    </source>
</evidence>
<dbReference type="InParanoid" id="A0A1V8SAV2"/>
<dbReference type="FunFam" id="2.40.70.10:FF:000024">
    <property type="entry name" value="Endothiapepsin"/>
    <property type="match status" value="1"/>
</dbReference>
<feature type="domain" description="Peptidase A1" evidence="9">
    <location>
        <begin position="89"/>
        <end position="397"/>
    </location>
</feature>
<dbReference type="CDD" id="cd06097">
    <property type="entry name" value="Aspergillopepsin_like"/>
    <property type="match status" value="1"/>
</dbReference>
<keyword evidence="5" id="KW-0325">Glycoprotein</keyword>
<evidence type="ECO:0000256" key="3">
    <source>
        <dbReference type="ARBA" id="ARBA00022750"/>
    </source>
</evidence>
<evidence type="ECO:0000256" key="1">
    <source>
        <dbReference type="ARBA" id="ARBA00007447"/>
    </source>
</evidence>
<keyword evidence="4" id="KW-0378">Hydrolase</keyword>
<organism evidence="10 11">
    <name type="scientific">Cryoendolithus antarcticus</name>
    <dbReference type="NCBI Taxonomy" id="1507870"/>
    <lineage>
        <taxon>Eukaryota</taxon>
        <taxon>Fungi</taxon>
        <taxon>Dikarya</taxon>
        <taxon>Ascomycota</taxon>
        <taxon>Pezizomycotina</taxon>
        <taxon>Dothideomycetes</taxon>
        <taxon>Dothideomycetidae</taxon>
        <taxon>Cladosporiales</taxon>
        <taxon>Cladosporiaceae</taxon>
        <taxon>Cryoendolithus</taxon>
    </lineage>
</organism>
<dbReference type="GO" id="GO:0006508">
    <property type="term" value="P:proteolysis"/>
    <property type="evidence" value="ECO:0007669"/>
    <property type="project" value="UniProtKB-KW"/>
</dbReference>
<dbReference type="InterPro" id="IPR033121">
    <property type="entry name" value="PEPTIDASE_A1"/>
</dbReference>
<dbReference type="SUPFAM" id="SSF50630">
    <property type="entry name" value="Acid proteases"/>
    <property type="match status" value="1"/>
</dbReference>
<dbReference type="PANTHER" id="PTHR47966:SF2">
    <property type="entry name" value="ASPERGILLOPEPSIN-1-RELATED"/>
    <property type="match status" value="1"/>
</dbReference>
<dbReference type="PANTHER" id="PTHR47966">
    <property type="entry name" value="BETA-SITE APP-CLEAVING ENZYME, ISOFORM A-RELATED"/>
    <property type="match status" value="1"/>
</dbReference>
<dbReference type="InterPro" id="IPR001461">
    <property type="entry name" value="Aspartic_peptidase_A1"/>
</dbReference>
<comment type="function">
    <text evidence="6">Secreted aspartic endopeptidase that allows assimilation of proteinaceous substrates. The scissile peptide bond is attacked by a nucleophilic water molecule activated by two aspartic residues in the active site. Shows a broad primary substrate specificity. Favors hydrophobic residues at the P1 and P1' positions.</text>
</comment>
<reference evidence="11" key="1">
    <citation type="submission" date="2017-03" db="EMBL/GenBank/DDBJ databases">
        <title>Genomes of endolithic fungi from Antarctica.</title>
        <authorList>
            <person name="Coleine C."/>
            <person name="Masonjones S."/>
            <person name="Stajich J.E."/>
        </authorList>
    </citation>
    <scope>NUCLEOTIDE SEQUENCE [LARGE SCALE GENOMIC DNA]</scope>
    <source>
        <strain evidence="11">CCFEE 5527</strain>
    </source>
</reference>
<keyword evidence="11" id="KW-1185">Reference proteome</keyword>
<dbReference type="AlphaFoldDB" id="A0A1V8SAV2"/>